<keyword evidence="3" id="KW-0731">Sigma factor</keyword>
<evidence type="ECO:0000256" key="3">
    <source>
        <dbReference type="ARBA" id="ARBA00023082"/>
    </source>
</evidence>
<keyword evidence="4" id="KW-0238">DNA-binding</keyword>
<evidence type="ECO:0000256" key="2">
    <source>
        <dbReference type="ARBA" id="ARBA00023015"/>
    </source>
</evidence>
<evidence type="ECO:0000313" key="7">
    <source>
        <dbReference type="EMBL" id="MBC9796272.1"/>
    </source>
</evidence>
<protein>
    <submittedName>
        <fullName evidence="7">Sigma-70 family RNA polymerase sigma factor</fullName>
    </submittedName>
</protein>
<dbReference type="RefSeq" id="WP_187965420.1">
    <property type="nucleotide sequence ID" value="NZ_JACVDC010000024.1"/>
</dbReference>
<dbReference type="EMBL" id="JACVDC010000024">
    <property type="protein sequence ID" value="MBC9796272.1"/>
    <property type="molecule type" value="Genomic_DNA"/>
</dbReference>
<keyword evidence="2" id="KW-0805">Transcription regulation</keyword>
<dbReference type="AlphaFoldDB" id="A0A926JS60"/>
<sequence>MLHCNFELLKNGNPSALEQIHAQYRGIIFWVGKRMLNDHFVIESLVQDTFLKLWVHRDRIERPEHILYFLKFVMKRECISYYSKPKNKFFRKINSLEDYDNYQDYMAGYDPASVSENLEDQESEQKAFDRVKSILPLLNAKRRHLIELCLKYDFRYKAIAEVMGASISETSNEVKRAIQDIKTIVHHGSTHAYEQKSPDSAVKTPNVMSQEQERVLELRCNKKYSFALIAEVLNLSQKEVHKEFVAAYKLMEEKQLESA</sequence>
<dbReference type="InterPro" id="IPR014284">
    <property type="entry name" value="RNA_pol_sigma-70_dom"/>
</dbReference>
<dbReference type="GO" id="GO:0006352">
    <property type="term" value="P:DNA-templated transcription initiation"/>
    <property type="evidence" value="ECO:0007669"/>
    <property type="project" value="InterPro"/>
</dbReference>
<evidence type="ECO:0000256" key="1">
    <source>
        <dbReference type="ARBA" id="ARBA00010641"/>
    </source>
</evidence>
<feature type="domain" description="RNA polymerase sigma-70 region 2" evidence="6">
    <location>
        <begin position="23"/>
        <end position="84"/>
    </location>
</feature>
<dbReference type="SUPFAM" id="SSF88946">
    <property type="entry name" value="Sigma2 domain of RNA polymerase sigma factors"/>
    <property type="match status" value="1"/>
</dbReference>
<dbReference type="PANTHER" id="PTHR43133">
    <property type="entry name" value="RNA POLYMERASE ECF-TYPE SIGMA FACTO"/>
    <property type="match status" value="1"/>
</dbReference>
<keyword evidence="8" id="KW-1185">Reference proteome</keyword>
<dbReference type="GO" id="GO:0016987">
    <property type="term" value="F:sigma factor activity"/>
    <property type="evidence" value="ECO:0007669"/>
    <property type="project" value="UniProtKB-KW"/>
</dbReference>
<reference evidence="7 8" key="1">
    <citation type="submission" date="2020-09" db="EMBL/GenBank/DDBJ databases">
        <title>Sinomicrobium weinanense sp. nov., a halophilic bacteria isolated from saline-alkali soil.</title>
        <authorList>
            <person name="Wu P."/>
            <person name="Ren H."/>
            <person name="Mei Y."/>
            <person name="Liang Y."/>
            <person name="Chen Z."/>
        </authorList>
    </citation>
    <scope>NUCLEOTIDE SEQUENCE [LARGE SCALE GENOMIC DNA]</scope>
    <source>
        <strain evidence="7 8">FJxs</strain>
    </source>
</reference>
<dbReference type="Gene3D" id="1.10.10.10">
    <property type="entry name" value="Winged helix-like DNA-binding domain superfamily/Winged helix DNA-binding domain"/>
    <property type="match status" value="1"/>
</dbReference>
<accession>A0A926JS60</accession>
<evidence type="ECO:0000259" key="6">
    <source>
        <dbReference type="Pfam" id="PF04542"/>
    </source>
</evidence>
<dbReference type="GO" id="GO:0003677">
    <property type="term" value="F:DNA binding"/>
    <property type="evidence" value="ECO:0007669"/>
    <property type="project" value="UniProtKB-KW"/>
</dbReference>
<keyword evidence="5" id="KW-0804">Transcription</keyword>
<proteinExistence type="inferred from homology"/>
<dbReference type="InterPro" id="IPR007627">
    <property type="entry name" value="RNA_pol_sigma70_r2"/>
</dbReference>
<dbReference type="Proteomes" id="UP000653730">
    <property type="component" value="Unassembled WGS sequence"/>
</dbReference>
<evidence type="ECO:0000313" key="8">
    <source>
        <dbReference type="Proteomes" id="UP000653730"/>
    </source>
</evidence>
<gene>
    <name evidence="7" type="ORF">IBL28_09855</name>
</gene>
<organism evidence="7 8">
    <name type="scientific">Sinomicrobium weinanense</name>
    <dbReference type="NCBI Taxonomy" id="2842200"/>
    <lineage>
        <taxon>Bacteria</taxon>
        <taxon>Pseudomonadati</taxon>
        <taxon>Bacteroidota</taxon>
        <taxon>Flavobacteriia</taxon>
        <taxon>Flavobacteriales</taxon>
        <taxon>Flavobacteriaceae</taxon>
        <taxon>Sinomicrobium</taxon>
    </lineage>
</organism>
<dbReference type="InterPro" id="IPR013325">
    <property type="entry name" value="RNA_pol_sigma_r2"/>
</dbReference>
<dbReference type="InterPro" id="IPR013324">
    <property type="entry name" value="RNA_pol_sigma_r3/r4-like"/>
</dbReference>
<comment type="similarity">
    <text evidence="1">Belongs to the sigma-70 factor family. ECF subfamily.</text>
</comment>
<evidence type="ECO:0000256" key="4">
    <source>
        <dbReference type="ARBA" id="ARBA00023125"/>
    </source>
</evidence>
<dbReference type="InterPro" id="IPR039425">
    <property type="entry name" value="RNA_pol_sigma-70-like"/>
</dbReference>
<dbReference type="SUPFAM" id="SSF88659">
    <property type="entry name" value="Sigma3 and sigma4 domains of RNA polymerase sigma factors"/>
    <property type="match status" value="2"/>
</dbReference>
<dbReference type="Gene3D" id="1.10.1740.10">
    <property type="match status" value="1"/>
</dbReference>
<dbReference type="NCBIfam" id="TIGR02937">
    <property type="entry name" value="sigma70-ECF"/>
    <property type="match status" value="1"/>
</dbReference>
<dbReference type="Pfam" id="PF04542">
    <property type="entry name" value="Sigma70_r2"/>
    <property type="match status" value="1"/>
</dbReference>
<comment type="caution">
    <text evidence="7">The sequence shown here is derived from an EMBL/GenBank/DDBJ whole genome shotgun (WGS) entry which is preliminary data.</text>
</comment>
<dbReference type="InterPro" id="IPR036388">
    <property type="entry name" value="WH-like_DNA-bd_sf"/>
</dbReference>
<name>A0A926JS60_9FLAO</name>
<evidence type="ECO:0000256" key="5">
    <source>
        <dbReference type="ARBA" id="ARBA00023163"/>
    </source>
</evidence>
<dbReference type="PANTHER" id="PTHR43133:SF8">
    <property type="entry name" value="RNA POLYMERASE SIGMA FACTOR HI_1459-RELATED"/>
    <property type="match status" value="1"/>
</dbReference>